<dbReference type="InterPro" id="IPR014094">
    <property type="entry name" value="LpoB"/>
</dbReference>
<evidence type="ECO:0000313" key="1">
    <source>
        <dbReference type="EMBL" id="WKW11942.1"/>
    </source>
</evidence>
<dbReference type="Pfam" id="PF13036">
    <property type="entry name" value="LpoB"/>
    <property type="match status" value="1"/>
</dbReference>
<dbReference type="Proteomes" id="UP001229955">
    <property type="component" value="Chromosome"/>
</dbReference>
<dbReference type="Gene3D" id="3.40.50.10610">
    <property type="entry name" value="ABC-type transport auxiliary lipoprotein component"/>
    <property type="match status" value="1"/>
</dbReference>
<gene>
    <name evidence="1" type="ORF">Strain138_001213</name>
    <name evidence="2" type="ORF">Strain318_001213</name>
</gene>
<dbReference type="EMBL" id="CP130612">
    <property type="protein sequence ID" value="WKW11942.1"/>
    <property type="molecule type" value="Genomic_DNA"/>
</dbReference>
<organism evidence="1">
    <name type="scientific">Pseudogemmatithrix spongiicola</name>
    <dbReference type="NCBI Taxonomy" id="3062599"/>
    <lineage>
        <taxon>Bacteria</taxon>
        <taxon>Pseudomonadati</taxon>
        <taxon>Gemmatimonadota</taxon>
        <taxon>Gemmatimonadia</taxon>
        <taxon>Gemmatimonadales</taxon>
        <taxon>Gemmatimonadaceae</taxon>
        <taxon>Pseudogemmatithrix</taxon>
    </lineage>
</organism>
<proteinExistence type="predicted"/>
<accession>A0AA49JU63</accession>
<protein>
    <submittedName>
        <fullName evidence="1">Penicillin-binding protein activator LpoB</fullName>
    </submittedName>
</protein>
<accession>A0AA49JZW8</accession>
<name>A0AA49JU63_9BACT</name>
<dbReference type="AlphaFoldDB" id="A0AA49JU63"/>
<dbReference type="PROSITE" id="PS51257">
    <property type="entry name" value="PROKAR_LIPOPROTEIN"/>
    <property type="match status" value="1"/>
</dbReference>
<evidence type="ECO:0000313" key="3">
    <source>
        <dbReference type="Proteomes" id="UP001229955"/>
    </source>
</evidence>
<keyword evidence="3" id="KW-1185">Reference proteome</keyword>
<dbReference type="KEGG" id="pspc:Strain318_001213"/>
<evidence type="ECO:0000313" key="2">
    <source>
        <dbReference type="EMBL" id="WKW14852.1"/>
    </source>
</evidence>
<dbReference type="EMBL" id="CP130613">
    <property type="protein sequence ID" value="WKW14852.1"/>
    <property type="molecule type" value="Genomic_DNA"/>
</dbReference>
<reference evidence="1" key="1">
    <citation type="submission" date="2023-07" db="EMBL/GenBank/DDBJ databases">
        <authorList>
            <person name="Haufschild T."/>
            <person name="Kallscheuer N."/>
            <person name="Hammer J."/>
            <person name="Kohn T."/>
            <person name="Kabuu M."/>
            <person name="Jogler M."/>
            <person name="Wohfarth N."/>
            <person name="Heuer A."/>
            <person name="Rohde M."/>
            <person name="van Teeseling M.C.F."/>
            <person name="Jogler C."/>
        </authorList>
    </citation>
    <scope>NUCLEOTIDE SEQUENCE</scope>
    <source>
        <strain evidence="1">Strain 138</strain>
        <strain evidence="2">Strain 318</strain>
    </source>
</reference>
<sequence>MLRPRFALAALAVTVLALSGCSIKRVERIDPNSVTDLSGRWNDADSRLVANAMIAQSLESSWARDYAAANGGTPPALIVGQVRNRTMEHIPVSTFIRDMERAFVQSGAVRLVASAEEREELRGERADQQTNASAETRARMARELGARYMLQGEVQAIEDQEGRERVVFYQVDLTLTDLETNVRTWVGQHKIKKYIQSRRITP</sequence>
<dbReference type="RefSeq" id="WP_367887621.1">
    <property type="nucleotide sequence ID" value="NZ_CP130612.1"/>
</dbReference>